<feature type="signal peptide" evidence="1">
    <location>
        <begin position="1"/>
        <end position="19"/>
    </location>
</feature>
<sequence length="184" mass="18899">MMMRTGLAALCAVTLGACSGAVSPNVAGLAMTLVAVAPGQNLPYGEFATSCETPDADLGTRIATAAGFELYDTQPQSTTLRTHYLTGFNDGCPRQFTAALALFGDVATHEALRYGDGGGAFTPTDAAYEQVRGCGSAGQACESGLEGVAQQTAFLTVYRAFGSSGDWADVLLSGGEIVAMDFEN</sequence>
<dbReference type="Proteomes" id="UP000035100">
    <property type="component" value="Unassembled WGS sequence"/>
</dbReference>
<dbReference type="EMBL" id="AONG01000022">
    <property type="protein sequence ID" value="KIQ67590.1"/>
    <property type="molecule type" value="Genomic_DNA"/>
</dbReference>
<protein>
    <recommendedName>
        <fullName evidence="4">Lipoprotein</fullName>
    </recommendedName>
</protein>
<name>A0A0D0NGX7_9RHOB</name>
<dbReference type="PROSITE" id="PS51257">
    <property type="entry name" value="PROKAR_LIPOPROTEIN"/>
    <property type="match status" value="1"/>
</dbReference>
<feature type="chain" id="PRO_5002217496" description="Lipoprotein" evidence="1">
    <location>
        <begin position="20"/>
        <end position="184"/>
    </location>
</feature>
<dbReference type="AlphaFoldDB" id="A0A0D0NGX7"/>
<evidence type="ECO:0008006" key="4">
    <source>
        <dbReference type="Google" id="ProtNLM"/>
    </source>
</evidence>
<dbReference type="eggNOG" id="ENOG5030K7S">
    <property type="taxonomic scope" value="Bacteria"/>
</dbReference>
<dbReference type="OrthoDB" id="7865311at2"/>
<evidence type="ECO:0000313" key="2">
    <source>
        <dbReference type="EMBL" id="KIQ67590.1"/>
    </source>
</evidence>
<dbReference type="RefSeq" id="WP_018302663.1">
    <property type="nucleotide sequence ID" value="NZ_KB902287.1"/>
</dbReference>
<evidence type="ECO:0000256" key="1">
    <source>
        <dbReference type="SAM" id="SignalP"/>
    </source>
</evidence>
<accession>A0A0D0NGX7</accession>
<dbReference type="STRING" id="1123501.Wenmar_04016"/>
<reference evidence="2 3" key="1">
    <citation type="submission" date="2013-01" db="EMBL/GenBank/DDBJ databases">
        <authorList>
            <person name="Fiebig A."/>
            <person name="Goeker M."/>
            <person name="Klenk H.-P.P."/>
        </authorList>
    </citation>
    <scope>NUCLEOTIDE SEQUENCE [LARGE SCALE GENOMIC DNA]</scope>
    <source>
        <strain evidence="2 3">DSM 24838</strain>
    </source>
</reference>
<keyword evidence="3" id="KW-1185">Reference proteome</keyword>
<proteinExistence type="predicted"/>
<keyword evidence="1" id="KW-0732">Signal</keyword>
<evidence type="ECO:0000313" key="3">
    <source>
        <dbReference type="Proteomes" id="UP000035100"/>
    </source>
</evidence>
<organism evidence="2 3">
    <name type="scientific">Wenxinia marina DSM 24838</name>
    <dbReference type="NCBI Taxonomy" id="1123501"/>
    <lineage>
        <taxon>Bacteria</taxon>
        <taxon>Pseudomonadati</taxon>
        <taxon>Pseudomonadota</taxon>
        <taxon>Alphaproteobacteria</taxon>
        <taxon>Rhodobacterales</taxon>
        <taxon>Roseobacteraceae</taxon>
        <taxon>Wenxinia</taxon>
    </lineage>
</organism>
<comment type="caution">
    <text evidence="2">The sequence shown here is derived from an EMBL/GenBank/DDBJ whole genome shotgun (WGS) entry which is preliminary data.</text>
</comment>
<gene>
    <name evidence="2" type="ORF">Wenmar_04016</name>
</gene>